<dbReference type="RefSeq" id="WP_086273762.1">
    <property type="nucleotide sequence ID" value="NZ_NGKU01000001.1"/>
</dbReference>
<dbReference type="STRING" id="1834191.A5886_000813"/>
<dbReference type="AlphaFoldDB" id="A0A242A3W7"/>
<feature type="transmembrane region" description="Helical" evidence="1">
    <location>
        <begin position="34"/>
        <end position="56"/>
    </location>
</feature>
<dbReference type="Pfam" id="PF14145">
    <property type="entry name" value="YrhK"/>
    <property type="match status" value="1"/>
</dbReference>
<keyword evidence="1" id="KW-0472">Membrane</keyword>
<evidence type="ECO:0000313" key="4">
    <source>
        <dbReference type="Proteomes" id="UP000195043"/>
    </source>
</evidence>
<comment type="caution">
    <text evidence="3">The sequence shown here is derived from an EMBL/GenBank/DDBJ whole genome shotgun (WGS) entry which is preliminary data.</text>
</comment>
<evidence type="ECO:0000259" key="2">
    <source>
        <dbReference type="Pfam" id="PF14145"/>
    </source>
</evidence>
<feature type="domain" description="YrhK" evidence="2">
    <location>
        <begin position="32"/>
        <end position="87"/>
    </location>
</feature>
<gene>
    <name evidence="3" type="ORF">A5886_000813</name>
</gene>
<keyword evidence="1" id="KW-1133">Transmembrane helix</keyword>
<evidence type="ECO:0000256" key="1">
    <source>
        <dbReference type="SAM" id="Phobius"/>
    </source>
</evidence>
<organism evidence="3 4">
    <name type="scientific">Candidatus Enterococcus testudinis</name>
    <dbReference type="NCBI Taxonomy" id="1834191"/>
    <lineage>
        <taxon>Bacteria</taxon>
        <taxon>Bacillati</taxon>
        <taxon>Bacillota</taxon>
        <taxon>Bacilli</taxon>
        <taxon>Lactobacillales</taxon>
        <taxon>Enterococcaceae</taxon>
        <taxon>Enterococcus</taxon>
    </lineage>
</organism>
<keyword evidence="1" id="KW-0812">Transmembrane</keyword>
<dbReference type="InterPro" id="IPR025424">
    <property type="entry name" value="YrhK_domain"/>
</dbReference>
<keyword evidence="4" id="KW-1185">Reference proteome</keyword>
<name>A0A242A3W7_9ENTE</name>
<sequence length="111" mass="12724">MPKIKRNEHQFDPGKEEDIIIKGGRFRIYFENRYMLISLTNDILTGLFYIFGSIVSLTPLPAIYGTVAYLIGGIFLTIRPLIKIVRHVFIYNERNQDGDKQKDVTISDDGG</sequence>
<protein>
    <recommendedName>
        <fullName evidence="2">YrhK domain-containing protein</fullName>
    </recommendedName>
</protein>
<feature type="transmembrane region" description="Helical" evidence="1">
    <location>
        <begin position="62"/>
        <end position="82"/>
    </location>
</feature>
<dbReference type="EMBL" id="NGKU01000001">
    <property type="protein sequence ID" value="OTN75737.1"/>
    <property type="molecule type" value="Genomic_DNA"/>
</dbReference>
<accession>A0A242A3W7</accession>
<evidence type="ECO:0000313" key="3">
    <source>
        <dbReference type="EMBL" id="OTN75737.1"/>
    </source>
</evidence>
<dbReference type="OrthoDB" id="2135402at2"/>
<reference evidence="3 4" key="1">
    <citation type="submission" date="2017-05" db="EMBL/GenBank/DDBJ databases">
        <title>The Genome Sequence of Enterococcus sp. 8G7_MSG3316.</title>
        <authorList>
            <consortium name="The Broad Institute Genomics Platform"/>
            <consortium name="The Broad Institute Genomic Center for Infectious Diseases"/>
            <person name="Earl A."/>
            <person name="Manson A."/>
            <person name="Schwartman J."/>
            <person name="Gilmore M."/>
            <person name="Abouelleil A."/>
            <person name="Cao P."/>
            <person name="Chapman S."/>
            <person name="Cusick C."/>
            <person name="Shea T."/>
            <person name="Young S."/>
            <person name="Neafsey D."/>
            <person name="Nusbaum C."/>
            <person name="Birren B."/>
        </authorList>
    </citation>
    <scope>NUCLEOTIDE SEQUENCE [LARGE SCALE GENOMIC DNA]</scope>
    <source>
        <strain evidence="3 4">8G7_MSG3316</strain>
    </source>
</reference>
<dbReference type="Proteomes" id="UP000195043">
    <property type="component" value="Unassembled WGS sequence"/>
</dbReference>
<proteinExistence type="predicted"/>